<dbReference type="Pfam" id="PF04536">
    <property type="entry name" value="TPM_phosphatase"/>
    <property type="match status" value="1"/>
</dbReference>
<dbReference type="EMBL" id="PPEG02000006">
    <property type="protein sequence ID" value="PWN60513.1"/>
    <property type="molecule type" value="Genomic_DNA"/>
</dbReference>
<dbReference type="EMBL" id="VTPV01000009">
    <property type="protein sequence ID" value="KAB1229838.1"/>
    <property type="molecule type" value="Genomic_DNA"/>
</dbReference>
<dbReference type="InterPro" id="IPR007621">
    <property type="entry name" value="TPM_dom"/>
</dbReference>
<evidence type="ECO:0000313" key="6">
    <source>
        <dbReference type="Proteomes" id="UP000326384"/>
    </source>
</evidence>
<keyword evidence="6" id="KW-1185">Reference proteome</keyword>
<keyword evidence="1" id="KW-0812">Transmembrane</keyword>
<evidence type="ECO:0000259" key="2">
    <source>
        <dbReference type="Pfam" id="PF04536"/>
    </source>
</evidence>
<reference evidence="4 5" key="1">
    <citation type="submission" date="2018-04" db="EMBL/GenBank/DDBJ databases">
        <title>Chryseobacterium oncorhynchi 701B-08T from rainbow trout, and Chryseobacterium viscerum 687B-08T from diseased fish.</title>
        <authorList>
            <person name="Jeong J.-J."/>
            <person name="Lee Y.J."/>
            <person name="Pathiraja D."/>
            <person name="Park B."/>
            <person name="Choi I.-G."/>
            <person name="Kim K.D."/>
        </authorList>
    </citation>
    <scope>NUCLEOTIDE SEQUENCE [LARGE SCALE GENOMIC DNA]</scope>
    <source>
        <strain evidence="4 5">687B-08</strain>
    </source>
</reference>
<dbReference type="RefSeq" id="WP_109738758.1">
    <property type="nucleotide sequence ID" value="NZ_PPEG02000006.1"/>
</dbReference>
<evidence type="ECO:0000313" key="4">
    <source>
        <dbReference type="EMBL" id="PWN60513.1"/>
    </source>
</evidence>
<evidence type="ECO:0000313" key="3">
    <source>
        <dbReference type="EMBL" id="KAB1229838.1"/>
    </source>
</evidence>
<name>A0A316WJ89_9FLAO</name>
<accession>A0A316WJ89</accession>
<dbReference type="AlphaFoldDB" id="A0A316WJ89"/>
<protein>
    <submittedName>
        <fullName evidence="4">Methanol dehydrogenase</fullName>
    </submittedName>
    <submittedName>
        <fullName evidence="3">TPM domain-containing protein</fullName>
    </submittedName>
</protein>
<keyword evidence="1" id="KW-0472">Membrane</keyword>
<dbReference type="PANTHER" id="PTHR30373">
    <property type="entry name" value="UPF0603 PROTEIN YGCG"/>
    <property type="match status" value="1"/>
</dbReference>
<gene>
    <name evidence="4" type="ORF">C1634_016360</name>
    <name evidence="3" type="ORF">F8D52_16330</name>
</gene>
<dbReference type="Proteomes" id="UP000326384">
    <property type="component" value="Unassembled WGS sequence"/>
</dbReference>
<dbReference type="PANTHER" id="PTHR30373:SF2">
    <property type="entry name" value="UPF0603 PROTEIN YGCG"/>
    <property type="match status" value="1"/>
</dbReference>
<organism evidence="4 5">
    <name type="scientific">Chryseobacterium viscerum</name>
    <dbReference type="NCBI Taxonomy" id="1037377"/>
    <lineage>
        <taxon>Bacteria</taxon>
        <taxon>Pseudomonadati</taxon>
        <taxon>Bacteroidota</taxon>
        <taxon>Flavobacteriia</taxon>
        <taxon>Flavobacteriales</taxon>
        <taxon>Weeksellaceae</taxon>
        <taxon>Chryseobacterium group</taxon>
        <taxon>Chryseobacterium</taxon>
    </lineage>
</organism>
<evidence type="ECO:0000313" key="5">
    <source>
        <dbReference type="Proteomes" id="UP000236413"/>
    </source>
</evidence>
<evidence type="ECO:0000256" key="1">
    <source>
        <dbReference type="SAM" id="Phobius"/>
    </source>
</evidence>
<dbReference type="Proteomes" id="UP000236413">
    <property type="component" value="Unassembled WGS sequence"/>
</dbReference>
<reference evidence="3 6" key="2">
    <citation type="journal article" date="2019" name="Stand. Genomic Sci.">
        <title>Draft Whole-Genome Sequence of a Novel Chryseobacterium viscerum Strain Isolated from Fresh Water at Dripping Springs, New Mexico.</title>
        <authorList>
            <person name="Kyndt J.A."/>
            <person name="Moore T.C."/>
        </authorList>
    </citation>
    <scope>NUCLEOTIDE SEQUENCE [LARGE SCALE GENOMIC DNA]</scope>
    <source>
        <strain evidence="3 6">DPS</strain>
    </source>
</reference>
<feature type="transmembrane region" description="Helical" evidence="1">
    <location>
        <begin position="180"/>
        <end position="199"/>
    </location>
</feature>
<dbReference type="Gene3D" id="3.10.310.50">
    <property type="match status" value="1"/>
</dbReference>
<keyword evidence="1" id="KW-1133">Transmembrane helix</keyword>
<comment type="caution">
    <text evidence="4">The sequence shown here is derived from an EMBL/GenBank/DDBJ whole genome shotgun (WGS) entry which is preliminary data.</text>
</comment>
<sequence length="273" mass="28571">MKLRSLKIVFSFVLLCFYTFVSAQYTIPEKPAVLYPVFDEAGLLSQQEKDALNNKLIKFADSTSTEIEVVIIRSTKGEDVNFLATMFGEKWKIGKKGVDNGVVFLVATEDRTMSIQQGRAVEQYLTASVAGQILDYIVTPNFKKGLWYDGINGGTSAIMEAVEGKFKPVATTAPSGNGSAFKVLIIAFVIFIIIAILFGNRGGGRGGNNDDDDDVIITRKGRRNYPGGFFPFPGSFGGGGGGFGGGSSGGGGGGFGGFGGGGSFGGGGASGGW</sequence>
<feature type="domain" description="TPM" evidence="2">
    <location>
        <begin position="37"/>
        <end position="160"/>
    </location>
</feature>
<proteinExistence type="predicted"/>